<evidence type="ECO:0000256" key="2">
    <source>
        <dbReference type="ARBA" id="ARBA00022527"/>
    </source>
</evidence>
<dbReference type="SMART" id="SM00220">
    <property type="entry name" value="S_TKc"/>
    <property type="match status" value="1"/>
</dbReference>
<dbReference type="CDD" id="cd14066">
    <property type="entry name" value="STKc_IRAK"/>
    <property type="match status" value="1"/>
</dbReference>
<evidence type="ECO:0000313" key="11">
    <source>
        <dbReference type="EMBL" id="KAK6129150.1"/>
    </source>
</evidence>
<dbReference type="Pfam" id="PF12819">
    <property type="entry name" value="Malectin_like"/>
    <property type="match status" value="1"/>
</dbReference>
<feature type="binding site" evidence="7">
    <location>
        <position position="891"/>
    </location>
    <ligand>
        <name>ATP</name>
        <dbReference type="ChEBI" id="CHEBI:30616"/>
    </ligand>
</feature>
<keyword evidence="4 7" id="KW-0547">Nucleotide-binding</keyword>
<dbReference type="PROSITE" id="PS50011">
    <property type="entry name" value="PROTEIN_KINASE_DOM"/>
    <property type="match status" value="2"/>
</dbReference>
<dbReference type="InterPro" id="IPR011009">
    <property type="entry name" value="Kinase-like_dom_sf"/>
</dbReference>
<feature type="region of interest" description="Disordered" evidence="8">
    <location>
        <begin position="785"/>
        <end position="812"/>
    </location>
</feature>
<reference evidence="11 12" key="1">
    <citation type="journal article" date="2021" name="Comput. Struct. Biotechnol. J.">
        <title>De novo genome assembly of the potent medicinal plant Rehmannia glutinosa using nanopore technology.</title>
        <authorList>
            <person name="Ma L."/>
            <person name="Dong C."/>
            <person name="Song C."/>
            <person name="Wang X."/>
            <person name="Zheng X."/>
            <person name="Niu Y."/>
            <person name="Chen S."/>
            <person name="Feng W."/>
        </authorList>
    </citation>
    <scope>NUCLEOTIDE SEQUENCE [LARGE SCALE GENOMIC DNA]</scope>
    <source>
        <strain evidence="11">DH-2019</strain>
    </source>
</reference>
<gene>
    <name evidence="11" type="ORF">DH2020_037128</name>
</gene>
<dbReference type="InterPro" id="IPR001245">
    <property type="entry name" value="Ser-Thr/Tyr_kinase_cat_dom"/>
</dbReference>
<dbReference type="PANTHER" id="PTHR47989:SF62">
    <property type="entry name" value="OS05G0423500 PROTEIN"/>
    <property type="match status" value="1"/>
</dbReference>
<feature type="compositionally biased region" description="Polar residues" evidence="8">
    <location>
        <begin position="785"/>
        <end position="798"/>
    </location>
</feature>
<evidence type="ECO:0000256" key="1">
    <source>
        <dbReference type="ARBA" id="ARBA00004167"/>
    </source>
</evidence>
<comment type="subcellular location">
    <subcellularLocation>
        <location evidence="1">Membrane</location>
        <topology evidence="1">Single-pass membrane protein</topology>
    </subcellularLocation>
</comment>
<dbReference type="EMBL" id="JABTTQ020001665">
    <property type="protein sequence ID" value="KAK6129150.1"/>
    <property type="molecule type" value="Genomic_DNA"/>
</dbReference>
<dbReference type="InterPro" id="IPR017441">
    <property type="entry name" value="Protein_kinase_ATP_BS"/>
</dbReference>
<evidence type="ECO:0000256" key="4">
    <source>
        <dbReference type="ARBA" id="ARBA00022741"/>
    </source>
</evidence>
<dbReference type="SUPFAM" id="SSF56112">
    <property type="entry name" value="Protein kinase-like (PK-like)"/>
    <property type="match status" value="2"/>
</dbReference>
<protein>
    <recommendedName>
        <fullName evidence="10">Protein kinase domain-containing protein</fullName>
    </recommendedName>
</protein>
<dbReference type="InterPro" id="IPR024788">
    <property type="entry name" value="Malectin-like_Carb-bd_dom"/>
</dbReference>
<evidence type="ECO:0000256" key="8">
    <source>
        <dbReference type="SAM" id="MobiDB-lite"/>
    </source>
</evidence>
<dbReference type="Gene3D" id="2.60.120.430">
    <property type="entry name" value="Galactose-binding lectin"/>
    <property type="match status" value="2"/>
</dbReference>
<feature type="signal peptide" evidence="9">
    <location>
        <begin position="1"/>
        <end position="26"/>
    </location>
</feature>
<dbReference type="InterPro" id="IPR008271">
    <property type="entry name" value="Ser/Thr_kinase_AS"/>
</dbReference>
<dbReference type="Gene3D" id="1.10.510.10">
    <property type="entry name" value="Transferase(Phosphotransferase) domain 1"/>
    <property type="match status" value="2"/>
</dbReference>
<organism evidence="11 12">
    <name type="scientific">Rehmannia glutinosa</name>
    <name type="common">Chinese foxglove</name>
    <dbReference type="NCBI Taxonomy" id="99300"/>
    <lineage>
        <taxon>Eukaryota</taxon>
        <taxon>Viridiplantae</taxon>
        <taxon>Streptophyta</taxon>
        <taxon>Embryophyta</taxon>
        <taxon>Tracheophyta</taxon>
        <taxon>Spermatophyta</taxon>
        <taxon>Magnoliopsida</taxon>
        <taxon>eudicotyledons</taxon>
        <taxon>Gunneridae</taxon>
        <taxon>Pentapetalae</taxon>
        <taxon>asterids</taxon>
        <taxon>lamiids</taxon>
        <taxon>Lamiales</taxon>
        <taxon>Orobanchaceae</taxon>
        <taxon>Rehmannieae</taxon>
        <taxon>Rehmannia</taxon>
    </lineage>
</organism>
<evidence type="ECO:0000256" key="5">
    <source>
        <dbReference type="ARBA" id="ARBA00022777"/>
    </source>
</evidence>
<feature type="domain" description="Protein kinase" evidence="10">
    <location>
        <begin position="465"/>
        <end position="742"/>
    </location>
</feature>
<evidence type="ECO:0000256" key="7">
    <source>
        <dbReference type="PROSITE-ProRule" id="PRU10141"/>
    </source>
</evidence>
<proteinExistence type="predicted"/>
<dbReference type="PANTHER" id="PTHR47989">
    <property type="entry name" value="OS01G0750732 PROTEIN"/>
    <property type="match status" value="1"/>
</dbReference>
<dbReference type="PROSITE" id="PS00107">
    <property type="entry name" value="PROTEIN_KINASE_ATP"/>
    <property type="match status" value="2"/>
</dbReference>
<evidence type="ECO:0000256" key="6">
    <source>
        <dbReference type="ARBA" id="ARBA00022840"/>
    </source>
</evidence>
<dbReference type="Pfam" id="PF07714">
    <property type="entry name" value="PK_Tyr_Ser-Thr"/>
    <property type="match status" value="2"/>
</dbReference>
<keyword evidence="2" id="KW-0723">Serine/threonine-protein kinase</keyword>
<accession>A0ABR0V3X4</accession>
<keyword evidence="12" id="KW-1185">Reference proteome</keyword>
<feature type="chain" id="PRO_5047363396" description="Protein kinase domain-containing protein" evidence="9">
    <location>
        <begin position="27"/>
        <end position="1027"/>
    </location>
</feature>
<comment type="caution">
    <text evidence="11">The sequence shown here is derived from an EMBL/GenBank/DDBJ whole genome shotgun (WGS) entry which is preliminary data.</text>
</comment>
<feature type="binding site" evidence="7">
    <location>
        <position position="494"/>
    </location>
    <ligand>
        <name>ATP</name>
        <dbReference type="ChEBI" id="CHEBI:30616"/>
    </ligand>
</feature>
<dbReference type="PROSITE" id="PS00108">
    <property type="entry name" value="PROTEIN_KINASE_ST"/>
    <property type="match status" value="2"/>
</dbReference>
<keyword evidence="3" id="KW-0808">Transferase</keyword>
<feature type="compositionally biased region" description="Basic residues" evidence="8">
    <location>
        <begin position="802"/>
        <end position="812"/>
    </location>
</feature>
<keyword evidence="6 7" id="KW-0067">ATP-binding</keyword>
<dbReference type="Gene3D" id="3.30.200.20">
    <property type="entry name" value="Phosphorylase Kinase, domain 1"/>
    <property type="match status" value="2"/>
</dbReference>
<name>A0ABR0V3X4_REHGL</name>
<evidence type="ECO:0000256" key="3">
    <source>
        <dbReference type="ARBA" id="ARBA00022679"/>
    </source>
</evidence>
<dbReference type="InterPro" id="IPR000719">
    <property type="entry name" value="Prot_kinase_dom"/>
</dbReference>
<feature type="domain" description="Protein kinase" evidence="10">
    <location>
        <begin position="863"/>
        <end position="1027"/>
    </location>
</feature>
<evidence type="ECO:0000256" key="9">
    <source>
        <dbReference type="SAM" id="SignalP"/>
    </source>
</evidence>
<keyword evidence="9" id="KW-0732">Signal</keyword>
<evidence type="ECO:0000259" key="10">
    <source>
        <dbReference type="PROSITE" id="PS50011"/>
    </source>
</evidence>
<dbReference type="Proteomes" id="UP001318860">
    <property type="component" value="Unassembled WGS sequence"/>
</dbReference>
<sequence length="1027" mass="115373">MNQYPVSIDLTFLCFLNAFLAHSTTAYSNNPTQITADISINCGSVGTSTAHNGRKWMGDAQKKSSSLLQIEGSSTTSTAIHKLKSSADSVPHKTARISRSQFSYAFQVNPGQKILRLHFNPSPYRGFKGFKDLFTVEAGPFTLLSNFSASLTAYARGVSSISKEFCLNIQENEQFNVTFSPESSQSLDTYAFINGIEIISVPSSVSYFHGGDVGVQVVGEKSLVYVDHNTALEMIHRLNIKQISVPTSGDFDDTFPIWALRKADKVKNNTWKVPVEVGFRYLIRIHFSEIGLKIAGTGDVMFNILINEMIAQSNIDLVKERDVNNIPWYRDYTVMMRGQQKVGRRDLLISLQSYDELIDGHGLLAGFEIFKLSNPDNSLASPNPLPPAQVSPSKTTQNLPSVLGHRNAIVAVAITIICLVNIIVHKLREYWEASSTEEENKPSARAERLCRRFSLVEIQLATTNFSDALLIGRGGFGKVYKGLIDRDQTTVAVKRLKSNSMQGAHEFLMEIETLSELRHVNLVSLIGYCNEHREMILVYDYMASGTLADHLYNLPRENNNSSSLTWKQRLNICIGAGRGLDYLHTGHGVIHRDVKTSNILLDDNFIAKVSDFGLAKHENRNMLQSHVSTRVKGTNGYLDPHYLHTRKLTRKTDTYAFGVVLFEVLCGRRAVDFGVAEDEHILTMWARNKISEGEVDQIVASSLREEISPASLMTFVGIAERCLRDEPKNRPTMSQVVLQLELALEQQDSKQVLVLNEITSASDDIRSSKDEIDVSVNTGQSTMLSTHVQNLTSPPQEQANRRNGRRATTHKSSRLWPWEAAFWNRVKPSRRNNSFSGMTTIKVDDICFSYFVLVEIQLATRNFSDALLIGRGGFGKVYKGVLPTGQVIAVKRLSPSSTQGLPEFKNEILLLPNLRHRNIIKLLGYCIHREEKLLVYEFMENKSLDTFILLGQQRRLLQWEVRFKIIIGIARGVVYLQQDSGLRVIHRDIKLSNILLDIEMNPKISDFAIARTLVENFTELETRVVGT</sequence>
<keyword evidence="5" id="KW-0418">Kinase</keyword>
<evidence type="ECO:0000313" key="12">
    <source>
        <dbReference type="Proteomes" id="UP001318860"/>
    </source>
</evidence>